<accession>A0ABW4PTF2</accession>
<keyword evidence="10" id="KW-1133">Transmembrane helix</keyword>
<dbReference type="InterPro" id="IPR050482">
    <property type="entry name" value="Sensor_HK_TwoCompSys"/>
</dbReference>
<sequence>MSSLRRLGRRTAWLMAGAAIGLAVVLLVAALAVLLVGIVAGPRAVLGTPTPAAFALCAIAAVLIGALLGLVPGVRELEVTGARAMLGARGELIVPEAPRAGHRVRTVAFVVLHQLLGLAVVSLLGMVLPGGVAALVEAVTGSATGVGPALPLDGGGRALRVPLGLAEVALGLGGAWPLGLLAAALAPPLLGPTPADRLAAAQARADREEEHRRIARDLHDGIGHALTAIGIQAAAARRVGADDPALVAGALEAVESTAREATAELDAVLAVLREEREAPPPTSPPPARSLDALLDRHRRAGMELRAQVDLPADVAPLVSRHLERILAELLANAARHGGTGPVDVHIGHSDAELRIEVTNPLPHSRPSPPGRRSGHGLDGLRERAGLLGGSLEAGPVDGRGAPAWRAVSRLPLLTRPEHRSSS</sequence>
<evidence type="ECO:0000256" key="2">
    <source>
        <dbReference type="ARBA" id="ARBA00012438"/>
    </source>
</evidence>
<dbReference type="GO" id="GO:0016301">
    <property type="term" value="F:kinase activity"/>
    <property type="evidence" value="ECO:0007669"/>
    <property type="project" value="UniProtKB-KW"/>
</dbReference>
<evidence type="ECO:0000256" key="9">
    <source>
        <dbReference type="SAM" id="MobiDB-lite"/>
    </source>
</evidence>
<name>A0ABW4PTF2_9MICO</name>
<keyword evidence="3" id="KW-0597">Phosphoprotein</keyword>
<organism evidence="13 14">
    <name type="scientific">Brachybacterium rhamnosum</name>
    <dbReference type="NCBI Taxonomy" id="173361"/>
    <lineage>
        <taxon>Bacteria</taxon>
        <taxon>Bacillati</taxon>
        <taxon>Actinomycetota</taxon>
        <taxon>Actinomycetes</taxon>
        <taxon>Micrococcales</taxon>
        <taxon>Dermabacteraceae</taxon>
        <taxon>Brachybacterium</taxon>
    </lineage>
</organism>
<feature type="transmembrane region" description="Helical" evidence="10">
    <location>
        <begin position="12"/>
        <end position="40"/>
    </location>
</feature>
<gene>
    <name evidence="13" type="ORF">ACFSDA_00380</name>
</gene>
<reference evidence="14" key="1">
    <citation type="journal article" date="2019" name="Int. J. Syst. Evol. Microbiol.">
        <title>The Global Catalogue of Microorganisms (GCM) 10K type strain sequencing project: providing services to taxonomists for standard genome sequencing and annotation.</title>
        <authorList>
            <consortium name="The Broad Institute Genomics Platform"/>
            <consortium name="The Broad Institute Genome Sequencing Center for Infectious Disease"/>
            <person name="Wu L."/>
            <person name="Ma J."/>
        </authorList>
    </citation>
    <scope>NUCLEOTIDE SEQUENCE [LARGE SCALE GENOMIC DNA]</scope>
    <source>
        <strain evidence="14">JCM 11650</strain>
    </source>
</reference>
<evidence type="ECO:0000313" key="14">
    <source>
        <dbReference type="Proteomes" id="UP001597280"/>
    </source>
</evidence>
<dbReference type="EMBL" id="JBHUFL010000001">
    <property type="protein sequence ID" value="MFD1833514.1"/>
    <property type="molecule type" value="Genomic_DNA"/>
</dbReference>
<proteinExistence type="predicted"/>
<dbReference type="SUPFAM" id="SSF55874">
    <property type="entry name" value="ATPase domain of HSP90 chaperone/DNA topoisomerase II/histidine kinase"/>
    <property type="match status" value="1"/>
</dbReference>
<dbReference type="InterPro" id="IPR036890">
    <property type="entry name" value="HATPase_C_sf"/>
</dbReference>
<dbReference type="Gene3D" id="3.30.565.10">
    <property type="entry name" value="Histidine kinase-like ATPase, C-terminal domain"/>
    <property type="match status" value="1"/>
</dbReference>
<dbReference type="PANTHER" id="PTHR24421:SF10">
    <property type="entry name" value="NITRATE_NITRITE SENSOR PROTEIN NARQ"/>
    <property type="match status" value="1"/>
</dbReference>
<evidence type="ECO:0000256" key="10">
    <source>
        <dbReference type="SAM" id="Phobius"/>
    </source>
</evidence>
<evidence type="ECO:0000256" key="1">
    <source>
        <dbReference type="ARBA" id="ARBA00000085"/>
    </source>
</evidence>
<evidence type="ECO:0000256" key="5">
    <source>
        <dbReference type="ARBA" id="ARBA00022741"/>
    </source>
</evidence>
<comment type="catalytic activity">
    <reaction evidence="1">
        <text>ATP + protein L-histidine = ADP + protein N-phospho-L-histidine.</text>
        <dbReference type="EC" id="2.7.13.3"/>
    </reaction>
</comment>
<dbReference type="Proteomes" id="UP001597280">
    <property type="component" value="Unassembled WGS sequence"/>
</dbReference>
<dbReference type="InterPro" id="IPR003594">
    <property type="entry name" value="HATPase_dom"/>
</dbReference>
<keyword evidence="10" id="KW-0472">Membrane</keyword>
<keyword evidence="14" id="KW-1185">Reference proteome</keyword>
<dbReference type="EC" id="2.7.13.3" evidence="2"/>
<keyword evidence="5" id="KW-0547">Nucleotide-binding</keyword>
<dbReference type="Pfam" id="PF07730">
    <property type="entry name" value="HisKA_3"/>
    <property type="match status" value="1"/>
</dbReference>
<evidence type="ECO:0000259" key="12">
    <source>
        <dbReference type="Pfam" id="PF07730"/>
    </source>
</evidence>
<evidence type="ECO:0000256" key="8">
    <source>
        <dbReference type="ARBA" id="ARBA00023012"/>
    </source>
</evidence>
<protein>
    <recommendedName>
        <fullName evidence="2">histidine kinase</fullName>
        <ecNumber evidence="2">2.7.13.3</ecNumber>
    </recommendedName>
</protein>
<evidence type="ECO:0000259" key="11">
    <source>
        <dbReference type="Pfam" id="PF02518"/>
    </source>
</evidence>
<keyword evidence="7" id="KW-0067">ATP-binding</keyword>
<dbReference type="RefSeq" id="WP_343903274.1">
    <property type="nucleotide sequence ID" value="NZ_BAAAIS010000001.1"/>
</dbReference>
<feature type="region of interest" description="Disordered" evidence="9">
    <location>
        <begin position="359"/>
        <end position="401"/>
    </location>
</feature>
<keyword evidence="10" id="KW-0812">Transmembrane</keyword>
<dbReference type="PANTHER" id="PTHR24421">
    <property type="entry name" value="NITRATE/NITRITE SENSOR PROTEIN NARX-RELATED"/>
    <property type="match status" value="1"/>
</dbReference>
<evidence type="ECO:0000256" key="6">
    <source>
        <dbReference type="ARBA" id="ARBA00022777"/>
    </source>
</evidence>
<comment type="caution">
    <text evidence="13">The sequence shown here is derived from an EMBL/GenBank/DDBJ whole genome shotgun (WGS) entry which is preliminary data.</text>
</comment>
<keyword evidence="4" id="KW-0808">Transferase</keyword>
<feature type="transmembrane region" description="Helical" evidence="10">
    <location>
        <begin position="52"/>
        <end position="74"/>
    </location>
</feature>
<feature type="domain" description="Signal transduction histidine kinase subgroup 3 dimerisation and phosphoacceptor" evidence="12">
    <location>
        <begin position="210"/>
        <end position="275"/>
    </location>
</feature>
<evidence type="ECO:0000256" key="7">
    <source>
        <dbReference type="ARBA" id="ARBA00022840"/>
    </source>
</evidence>
<keyword evidence="8" id="KW-0902">Two-component regulatory system</keyword>
<dbReference type="Pfam" id="PF02518">
    <property type="entry name" value="HATPase_c"/>
    <property type="match status" value="1"/>
</dbReference>
<feature type="domain" description="Histidine kinase/HSP90-like ATPase" evidence="11">
    <location>
        <begin position="319"/>
        <end position="401"/>
    </location>
</feature>
<evidence type="ECO:0000256" key="4">
    <source>
        <dbReference type="ARBA" id="ARBA00022679"/>
    </source>
</evidence>
<evidence type="ECO:0000256" key="3">
    <source>
        <dbReference type="ARBA" id="ARBA00022553"/>
    </source>
</evidence>
<keyword evidence="6 13" id="KW-0418">Kinase</keyword>
<dbReference type="Gene3D" id="1.20.5.1930">
    <property type="match status" value="1"/>
</dbReference>
<dbReference type="InterPro" id="IPR011712">
    <property type="entry name" value="Sig_transdc_His_kin_sub3_dim/P"/>
</dbReference>
<dbReference type="CDD" id="cd16917">
    <property type="entry name" value="HATPase_UhpB-NarQ-NarX-like"/>
    <property type="match status" value="1"/>
</dbReference>
<evidence type="ECO:0000313" key="13">
    <source>
        <dbReference type="EMBL" id="MFD1833514.1"/>
    </source>
</evidence>
<feature type="transmembrane region" description="Helical" evidence="10">
    <location>
        <begin position="107"/>
        <end position="128"/>
    </location>
</feature>